<accession>A0A1E7K6Y6</accession>
<gene>
    <name evidence="1" type="ORF">AN217_19300</name>
</gene>
<name>A0A1E7K6Y6_9ACTN</name>
<sequence>MSADSHSSTRRDVEFDADGTTLRGWFHPAPDSAPTAAVVMAHGFSLVKEAYLTATRAVRRRRACGDFTIDVTGVT</sequence>
<evidence type="ECO:0008006" key="3">
    <source>
        <dbReference type="Google" id="ProtNLM"/>
    </source>
</evidence>
<dbReference type="Proteomes" id="UP000175829">
    <property type="component" value="Unassembled WGS sequence"/>
</dbReference>
<protein>
    <recommendedName>
        <fullName evidence="3">Alpha/beta hydrolase</fullName>
    </recommendedName>
</protein>
<comment type="caution">
    <text evidence="1">The sequence shown here is derived from an EMBL/GenBank/DDBJ whole genome shotgun (WGS) entry which is preliminary data.</text>
</comment>
<dbReference type="EMBL" id="LJGV01000022">
    <property type="protein sequence ID" value="OEU99606.1"/>
    <property type="molecule type" value="Genomic_DNA"/>
</dbReference>
<dbReference type="SUPFAM" id="SSF53474">
    <property type="entry name" value="alpha/beta-Hydrolases"/>
    <property type="match status" value="1"/>
</dbReference>
<dbReference type="InterPro" id="IPR029058">
    <property type="entry name" value="AB_hydrolase_fold"/>
</dbReference>
<dbReference type="Gene3D" id="3.40.50.1820">
    <property type="entry name" value="alpha/beta hydrolase"/>
    <property type="match status" value="1"/>
</dbReference>
<organism evidence="1 2">
    <name type="scientific">Streptomyces qinglanensis</name>
    <dbReference type="NCBI Taxonomy" id="943816"/>
    <lineage>
        <taxon>Bacteria</taxon>
        <taxon>Bacillati</taxon>
        <taxon>Actinomycetota</taxon>
        <taxon>Actinomycetes</taxon>
        <taxon>Kitasatosporales</taxon>
        <taxon>Streptomycetaceae</taxon>
        <taxon>Streptomyces</taxon>
    </lineage>
</organism>
<dbReference type="PATRIC" id="fig|943816.4.peg.3366"/>
<evidence type="ECO:0000313" key="1">
    <source>
        <dbReference type="EMBL" id="OEU99606.1"/>
    </source>
</evidence>
<dbReference type="RefSeq" id="WP_069992408.1">
    <property type="nucleotide sequence ID" value="NZ_LJGV01000022.1"/>
</dbReference>
<proteinExistence type="predicted"/>
<evidence type="ECO:0000313" key="2">
    <source>
        <dbReference type="Proteomes" id="UP000175829"/>
    </source>
</evidence>
<dbReference type="AlphaFoldDB" id="A0A1E7K6Y6"/>
<reference evidence="1 2" key="1">
    <citation type="journal article" date="2016" name="Front. Microbiol.">
        <title>Comparative Genomics Analysis of Streptomyces Species Reveals Their Adaptation to the Marine Environment and Their Diversity at the Genomic Level.</title>
        <authorList>
            <person name="Tian X."/>
            <person name="Zhang Z."/>
            <person name="Yang T."/>
            <person name="Chen M."/>
            <person name="Li J."/>
            <person name="Chen F."/>
            <person name="Yang J."/>
            <person name="Li W."/>
            <person name="Zhang B."/>
            <person name="Zhang Z."/>
            <person name="Wu J."/>
            <person name="Zhang C."/>
            <person name="Long L."/>
            <person name="Xiao J."/>
        </authorList>
    </citation>
    <scope>NUCLEOTIDE SEQUENCE [LARGE SCALE GENOMIC DNA]</scope>
    <source>
        <strain evidence="1 2">SCSIO M10379</strain>
    </source>
</reference>